<protein>
    <submittedName>
        <fullName evidence="3">Uncharacterized protein</fullName>
    </submittedName>
</protein>
<organism evidence="3 4">
    <name type="scientific">Paenibacillus curdlanolyticus YK9</name>
    <dbReference type="NCBI Taxonomy" id="717606"/>
    <lineage>
        <taxon>Bacteria</taxon>
        <taxon>Bacillati</taxon>
        <taxon>Bacillota</taxon>
        <taxon>Bacilli</taxon>
        <taxon>Bacillales</taxon>
        <taxon>Paenibacillaceae</taxon>
        <taxon>Paenibacillus</taxon>
    </lineage>
</organism>
<name>E0I6T1_9BACL</name>
<keyword evidence="4" id="KW-1185">Reference proteome</keyword>
<keyword evidence="2" id="KW-0732">Signal</keyword>
<feature type="compositionally biased region" description="Low complexity" evidence="1">
    <location>
        <begin position="80"/>
        <end position="94"/>
    </location>
</feature>
<evidence type="ECO:0000256" key="1">
    <source>
        <dbReference type="SAM" id="MobiDB-lite"/>
    </source>
</evidence>
<accession>E0I6T1</accession>
<dbReference type="PROSITE" id="PS51257">
    <property type="entry name" value="PROKAR_LIPOPROTEIN"/>
    <property type="match status" value="1"/>
</dbReference>
<evidence type="ECO:0000313" key="4">
    <source>
        <dbReference type="Proteomes" id="UP000005387"/>
    </source>
</evidence>
<feature type="signal peptide" evidence="2">
    <location>
        <begin position="1"/>
        <end position="31"/>
    </location>
</feature>
<evidence type="ECO:0000313" key="3">
    <source>
        <dbReference type="EMBL" id="EFM11747.1"/>
    </source>
</evidence>
<dbReference type="Proteomes" id="UP000005387">
    <property type="component" value="Unassembled WGS sequence"/>
</dbReference>
<dbReference type="OrthoDB" id="2620571at2"/>
<dbReference type="AlphaFoldDB" id="E0I6T1"/>
<gene>
    <name evidence="3" type="ORF">PaecuDRAFT_1353</name>
</gene>
<feature type="region of interest" description="Disordered" evidence="1">
    <location>
        <begin position="36"/>
        <end position="120"/>
    </location>
</feature>
<reference evidence="3 4" key="1">
    <citation type="submission" date="2010-07" db="EMBL/GenBank/DDBJ databases">
        <title>The draft genome of Paenibacillus curdlanolyticus YK9.</title>
        <authorList>
            <consortium name="US DOE Joint Genome Institute (JGI-PGF)"/>
            <person name="Lucas S."/>
            <person name="Copeland A."/>
            <person name="Lapidus A."/>
            <person name="Cheng J.-F."/>
            <person name="Bruce D."/>
            <person name="Goodwin L."/>
            <person name="Pitluck S."/>
            <person name="Land M.L."/>
            <person name="Hauser L."/>
            <person name="Chang Y.-J."/>
            <person name="Jeffries C."/>
            <person name="Anderson I.J."/>
            <person name="Johnson E."/>
            <person name="Loganathan U."/>
            <person name="Mulhopadhyay B."/>
            <person name="Kyrpides N."/>
            <person name="Woyke T.J."/>
        </authorList>
    </citation>
    <scope>NUCLEOTIDE SEQUENCE [LARGE SCALE GENOMIC DNA]</scope>
    <source>
        <strain evidence="3 4">YK9</strain>
    </source>
</reference>
<feature type="compositionally biased region" description="Polar residues" evidence="1">
    <location>
        <begin position="67"/>
        <end position="79"/>
    </location>
</feature>
<proteinExistence type="predicted"/>
<sequence length="191" mass="19694">MNATIRNMSRRSRTVKTIAASLLLAALMTTAACGASNKPLSDGSVETSGTGTPDSSTDTTDNKAETNDTAGTASDNEVSGTGATETGTATPEQEPNNEEKTDSSTDEGQNAASTDQGDASVKQATGTFNGLADSHSAEITTADGTVVYQIEESITDQVSNLEEGAKIQFEYTEKALDGGQQLWLTKVAASN</sequence>
<dbReference type="STRING" id="717606.PaecuDRAFT_1353"/>
<feature type="compositionally biased region" description="Polar residues" evidence="1">
    <location>
        <begin position="106"/>
        <end position="120"/>
    </location>
</feature>
<feature type="compositionally biased region" description="Low complexity" evidence="1">
    <location>
        <begin position="47"/>
        <end position="59"/>
    </location>
</feature>
<feature type="chain" id="PRO_5039426401" evidence="2">
    <location>
        <begin position="32"/>
        <end position="191"/>
    </location>
</feature>
<dbReference type="EMBL" id="AEDD01000003">
    <property type="protein sequence ID" value="EFM11747.1"/>
    <property type="molecule type" value="Genomic_DNA"/>
</dbReference>
<evidence type="ECO:0000256" key="2">
    <source>
        <dbReference type="SAM" id="SignalP"/>
    </source>
</evidence>
<dbReference type="RefSeq" id="WP_006037366.1">
    <property type="nucleotide sequence ID" value="NZ_AEDD01000003.1"/>
</dbReference>